<name>A0ACB8ZCT8_9ASTR</name>
<proteinExistence type="predicted"/>
<evidence type="ECO:0000313" key="2">
    <source>
        <dbReference type="Proteomes" id="UP001056120"/>
    </source>
</evidence>
<sequence>MGVVFGGVRLELAEGEGGGDGSDGKDEDDDHRGDDSSAWLRPEINSKAHVKAITIRSGKTTQDPIMDEAVQNGSDEEKVGHQVANFGEKEVPNTNKIT</sequence>
<gene>
    <name evidence="1" type="ORF">L1987_78492</name>
</gene>
<dbReference type="EMBL" id="CM042043">
    <property type="protein sequence ID" value="KAI3695495.1"/>
    <property type="molecule type" value="Genomic_DNA"/>
</dbReference>
<accession>A0ACB8ZCT8</accession>
<reference evidence="2" key="1">
    <citation type="journal article" date="2022" name="Mol. Ecol. Resour.">
        <title>The genomes of chicory, endive, great burdock and yacon provide insights into Asteraceae palaeo-polyploidization history and plant inulin production.</title>
        <authorList>
            <person name="Fan W."/>
            <person name="Wang S."/>
            <person name="Wang H."/>
            <person name="Wang A."/>
            <person name="Jiang F."/>
            <person name="Liu H."/>
            <person name="Zhao H."/>
            <person name="Xu D."/>
            <person name="Zhang Y."/>
        </authorList>
    </citation>
    <scope>NUCLEOTIDE SEQUENCE [LARGE SCALE GENOMIC DNA]</scope>
    <source>
        <strain evidence="2">cv. Yunnan</strain>
    </source>
</reference>
<comment type="caution">
    <text evidence="1">The sequence shown here is derived from an EMBL/GenBank/DDBJ whole genome shotgun (WGS) entry which is preliminary data.</text>
</comment>
<dbReference type="Proteomes" id="UP001056120">
    <property type="component" value="Linkage Group LG26"/>
</dbReference>
<keyword evidence="2" id="KW-1185">Reference proteome</keyword>
<organism evidence="1 2">
    <name type="scientific">Smallanthus sonchifolius</name>
    <dbReference type="NCBI Taxonomy" id="185202"/>
    <lineage>
        <taxon>Eukaryota</taxon>
        <taxon>Viridiplantae</taxon>
        <taxon>Streptophyta</taxon>
        <taxon>Embryophyta</taxon>
        <taxon>Tracheophyta</taxon>
        <taxon>Spermatophyta</taxon>
        <taxon>Magnoliopsida</taxon>
        <taxon>eudicotyledons</taxon>
        <taxon>Gunneridae</taxon>
        <taxon>Pentapetalae</taxon>
        <taxon>asterids</taxon>
        <taxon>campanulids</taxon>
        <taxon>Asterales</taxon>
        <taxon>Asteraceae</taxon>
        <taxon>Asteroideae</taxon>
        <taxon>Heliantheae alliance</taxon>
        <taxon>Millerieae</taxon>
        <taxon>Smallanthus</taxon>
    </lineage>
</organism>
<reference evidence="1 2" key="2">
    <citation type="journal article" date="2022" name="Mol. Ecol. Resour.">
        <title>The genomes of chicory, endive, great burdock and yacon provide insights into Asteraceae paleo-polyploidization history and plant inulin production.</title>
        <authorList>
            <person name="Fan W."/>
            <person name="Wang S."/>
            <person name="Wang H."/>
            <person name="Wang A."/>
            <person name="Jiang F."/>
            <person name="Liu H."/>
            <person name="Zhao H."/>
            <person name="Xu D."/>
            <person name="Zhang Y."/>
        </authorList>
    </citation>
    <scope>NUCLEOTIDE SEQUENCE [LARGE SCALE GENOMIC DNA]</scope>
    <source>
        <strain evidence="2">cv. Yunnan</strain>
        <tissue evidence="1">Leaves</tissue>
    </source>
</reference>
<protein>
    <submittedName>
        <fullName evidence="1">Uncharacterized protein</fullName>
    </submittedName>
</protein>
<evidence type="ECO:0000313" key="1">
    <source>
        <dbReference type="EMBL" id="KAI3695495.1"/>
    </source>
</evidence>